<reference evidence="2" key="1">
    <citation type="journal article" date="2020" name="Nature">
        <title>Giant virus diversity and host interactions through global metagenomics.</title>
        <authorList>
            <person name="Schulz F."/>
            <person name="Roux S."/>
            <person name="Paez-Espino D."/>
            <person name="Jungbluth S."/>
            <person name="Walsh D.A."/>
            <person name="Denef V.J."/>
            <person name="McMahon K.D."/>
            <person name="Konstantinidis K.T."/>
            <person name="Eloe-Fadrosh E.A."/>
            <person name="Kyrpides N.C."/>
            <person name="Woyke T."/>
        </authorList>
    </citation>
    <scope>NUCLEOTIDE SEQUENCE</scope>
    <source>
        <strain evidence="2">GVMAG-M-3300017989-17</strain>
    </source>
</reference>
<dbReference type="AlphaFoldDB" id="A0A6C0BPW6"/>
<name>A0A6C0BPW6_9ZZZZ</name>
<sequence>MSDIPNRLPAPEKRKDKINKNDMRYLYRIQKANERSKRRESLDEEIASERKKSEKRRRQSTNTEHLKRLKKINEDAAYNAGKKKLTSEQVLLQQSRQIIWNGCIPCLFEDAVDPSPWCDERPMNAEEIAAHDPDAVIWYALDYGHIVMHEHLWVFCSVCHLGMRSTNIGKIVPSVISVPNHGTSWHVPPTMKWKFIHHGKCMEQ</sequence>
<organism evidence="2">
    <name type="scientific">viral metagenome</name>
    <dbReference type="NCBI Taxonomy" id="1070528"/>
    <lineage>
        <taxon>unclassified sequences</taxon>
        <taxon>metagenomes</taxon>
        <taxon>organismal metagenomes</taxon>
    </lineage>
</organism>
<protein>
    <submittedName>
        <fullName evidence="2">Uncharacterized protein</fullName>
    </submittedName>
</protein>
<feature type="region of interest" description="Disordered" evidence="1">
    <location>
        <begin position="1"/>
        <end position="64"/>
    </location>
</feature>
<feature type="compositionally biased region" description="Basic and acidic residues" evidence="1">
    <location>
        <begin position="10"/>
        <end position="52"/>
    </location>
</feature>
<proteinExistence type="predicted"/>
<dbReference type="EMBL" id="MN739204">
    <property type="protein sequence ID" value="QHS93438.1"/>
    <property type="molecule type" value="Genomic_DNA"/>
</dbReference>
<accession>A0A6C0BPW6</accession>
<evidence type="ECO:0000256" key="1">
    <source>
        <dbReference type="SAM" id="MobiDB-lite"/>
    </source>
</evidence>
<evidence type="ECO:0000313" key="2">
    <source>
        <dbReference type="EMBL" id="QHS93438.1"/>
    </source>
</evidence>